<comment type="caution">
    <text evidence="2">The sequence shown here is derived from an EMBL/GenBank/DDBJ whole genome shotgun (WGS) entry which is preliminary data.</text>
</comment>
<dbReference type="OrthoDB" id="9797568at2"/>
<protein>
    <submittedName>
        <fullName evidence="2">Phosphate transport regulator</fullName>
    </submittedName>
</protein>
<evidence type="ECO:0000256" key="1">
    <source>
        <dbReference type="ARBA" id="ARBA00008591"/>
    </source>
</evidence>
<dbReference type="Pfam" id="PF01865">
    <property type="entry name" value="PhoU_div"/>
    <property type="match status" value="1"/>
</dbReference>
<sequence>MEMNNIFSYFIPKDKKFFPLFESASANLVAMGILIKKLVNTDDLKEREPIHKEIEQLEHKGDELTHQIYLELSKTFITPFDREDIHTLATTLDDVADYIHGSSNRILLYNVHESTPAIKKLADLVAQACVDVDKAIKEIKNLKNIRVITDSCVRINSIENQADEVFDQAIGDLFDFEDDAKVIMKYKEVLNALEAATDMCEDVANVLETILVKNA</sequence>
<dbReference type="InterPro" id="IPR018445">
    <property type="entry name" value="Put_Phosphate_transp_reg"/>
</dbReference>
<dbReference type="STRING" id="1826909.A5893_10895"/>
<proteinExistence type="inferred from homology"/>
<reference evidence="2 3" key="1">
    <citation type="submission" date="2016-04" db="EMBL/GenBank/DDBJ databases">
        <authorList>
            <person name="Evans L.H."/>
            <person name="Alamgir A."/>
            <person name="Owens N."/>
            <person name="Weber N.D."/>
            <person name="Virtaneva K."/>
            <person name="Barbian K."/>
            <person name="Babar A."/>
            <person name="Rosenke K."/>
        </authorList>
    </citation>
    <scope>NUCLEOTIDE SEQUENCE [LARGE SCALE GENOMIC DNA]</scope>
    <source>
        <strain evidence="2 3">CCM 8644</strain>
    </source>
</reference>
<dbReference type="Proteomes" id="UP000078459">
    <property type="component" value="Unassembled WGS sequence"/>
</dbReference>
<evidence type="ECO:0000313" key="2">
    <source>
        <dbReference type="EMBL" id="OAQ39165.1"/>
    </source>
</evidence>
<dbReference type="EMBL" id="LWHJ01000028">
    <property type="protein sequence ID" value="OAQ39165.1"/>
    <property type="molecule type" value="Genomic_DNA"/>
</dbReference>
<dbReference type="PANTHER" id="PTHR37298">
    <property type="entry name" value="UPF0111 PROTEIN YKAA"/>
    <property type="match status" value="1"/>
</dbReference>
<gene>
    <name evidence="2" type="ORF">A5893_10895</name>
</gene>
<dbReference type="Gene3D" id="1.20.58.220">
    <property type="entry name" value="Phosphate transport system protein phou homolog 2, domain 2"/>
    <property type="match status" value="1"/>
</dbReference>
<name>A0A179DDP1_9SPHI</name>
<dbReference type="InterPro" id="IPR052912">
    <property type="entry name" value="UPF0111_domain"/>
</dbReference>
<dbReference type="SUPFAM" id="SSF109755">
    <property type="entry name" value="PhoU-like"/>
    <property type="match status" value="1"/>
</dbReference>
<reference evidence="2 3" key="2">
    <citation type="submission" date="2016-06" db="EMBL/GenBank/DDBJ databases">
        <title>Pedobacter psychrophilus sp. nov., isolated from Antarctic fragmentary rock.</title>
        <authorList>
            <person name="Svec P."/>
        </authorList>
    </citation>
    <scope>NUCLEOTIDE SEQUENCE [LARGE SCALE GENOMIC DNA]</scope>
    <source>
        <strain evidence="2 3">CCM 8644</strain>
    </source>
</reference>
<organism evidence="2 3">
    <name type="scientific">Pedobacter psychrophilus</name>
    <dbReference type="NCBI Taxonomy" id="1826909"/>
    <lineage>
        <taxon>Bacteria</taxon>
        <taxon>Pseudomonadati</taxon>
        <taxon>Bacteroidota</taxon>
        <taxon>Sphingobacteriia</taxon>
        <taxon>Sphingobacteriales</taxon>
        <taxon>Sphingobacteriaceae</taxon>
        <taxon>Pedobacter</taxon>
    </lineage>
</organism>
<keyword evidence="3" id="KW-1185">Reference proteome</keyword>
<dbReference type="InterPro" id="IPR038078">
    <property type="entry name" value="PhoU-like_sf"/>
</dbReference>
<dbReference type="AlphaFoldDB" id="A0A179DDP1"/>
<comment type="similarity">
    <text evidence="1">Belongs to the UPF0111 family.</text>
</comment>
<accession>A0A179DDP1</accession>
<dbReference type="PANTHER" id="PTHR37298:SF1">
    <property type="entry name" value="UPF0111 PROTEIN YKAA"/>
    <property type="match status" value="1"/>
</dbReference>
<evidence type="ECO:0000313" key="3">
    <source>
        <dbReference type="Proteomes" id="UP000078459"/>
    </source>
</evidence>